<comment type="caution">
    <text evidence="1">The sequence shown here is derived from an EMBL/GenBank/DDBJ whole genome shotgun (WGS) entry which is preliminary data.</text>
</comment>
<name>A0A9W6Z0A0_AMBMO</name>
<dbReference type="OrthoDB" id="3983982at2759"/>
<gene>
    <name evidence="1" type="ORF">Amon01_000443800</name>
</gene>
<dbReference type="Proteomes" id="UP001165063">
    <property type="component" value="Unassembled WGS sequence"/>
</dbReference>
<evidence type="ECO:0000313" key="2">
    <source>
        <dbReference type="Proteomes" id="UP001165063"/>
    </source>
</evidence>
<dbReference type="AlphaFoldDB" id="A0A9W6Z0A0"/>
<keyword evidence="2" id="KW-1185">Reference proteome</keyword>
<evidence type="ECO:0000313" key="1">
    <source>
        <dbReference type="EMBL" id="GMG34704.1"/>
    </source>
</evidence>
<accession>A0A9W6Z0A0</accession>
<dbReference type="EMBL" id="BSXU01002144">
    <property type="protein sequence ID" value="GMG34704.1"/>
    <property type="molecule type" value="Genomic_DNA"/>
</dbReference>
<sequence length="70" mass="8051">MGTYELFYLNEVLLKPKEELIEKYGKDVPTLQYISDKDSRVSEEDLQSLNLVADSIMLVIKNGQLTTKLE</sequence>
<organism evidence="1 2">
    <name type="scientific">Ambrosiozyma monospora</name>
    <name type="common">Yeast</name>
    <name type="synonym">Endomycopsis monosporus</name>
    <dbReference type="NCBI Taxonomy" id="43982"/>
    <lineage>
        <taxon>Eukaryota</taxon>
        <taxon>Fungi</taxon>
        <taxon>Dikarya</taxon>
        <taxon>Ascomycota</taxon>
        <taxon>Saccharomycotina</taxon>
        <taxon>Pichiomycetes</taxon>
        <taxon>Pichiales</taxon>
        <taxon>Pichiaceae</taxon>
        <taxon>Ambrosiozyma</taxon>
    </lineage>
</organism>
<proteinExistence type="predicted"/>
<reference evidence="1" key="1">
    <citation type="submission" date="2023-04" db="EMBL/GenBank/DDBJ databases">
        <title>Ambrosiozyma monospora NBRC 1965.</title>
        <authorList>
            <person name="Ichikawa N."/>
            <person name="Sato H."/>
            <person name="Tonouchi N."/>
        </authorList>
    </citation>
    <scope>NUCLEOTIDE SEQUENCE</scope>
    <source>
        <strain evidence="1">NBRC 1965</strain>
    </source>
</reference>
<protein>
    <submittedName>
        <fullName evidence="1">Unnamed protein product</fullName>
    </submittedName>
</protein>